<dbReference type="AlphaFoldDB" id="A0A8K0FXU6"/>
<sequence>MEEMKEKFNSNIELLLAKKEALKKAEDDLHTNFQDNDPQCPEQVIDDRDDNSDTIIQATSSENNNQKEIKVKRKNAHENLKIQGAKMLKFSDIKFSTIHVADTVRIRVPDVDRGRGDLRSILGTILETQDGVS</sequence>
<feature type="region of interest" description="Disordered" evidence="1">
    <location>
        <begin position="29"/>
        <end position="49"/>
    </location>
</feature>
<evidence type="ECO:0000313" key="3">
    <source>
        <dbReference type="Proteomes" id="UP000801492"/>
    </source>
</evidence>
<comment type="caution">
    <text evidence="2">The sequence shown here is derived from an EMBL/GenBank/DDBJ whole genome shotgun (WGS) entry which is preliminary data.</text>
</comment>
<gene>
    <name evidence="2" type="ORF">ILUMI_25526</name>
</gene>
<dbReference type="OrthoDB" id="6780411at2759"/>
<organism evidence="2 3">
    <name type="scientific">Ignelater luminosus</name>
    <name type="common">Cucubano</name>
    <name type="synonym">Pyrophorus luminosus</name>
    <dbReference type="NCBI Taxonomy" id="2038154"/>
    <lineage>
        <taxon>Eukaryota</taxon>
        <taxon>Metazoa</taxon>
        <taxon>Ecdysozoa</taxon>
        <taxon>Arthropoda</taxon>
        <taxon>Hexapoda</taxon>
        <taxon>Insecta</taxon>
        <taxon>Pterygota</taxon>
        <taxon>Neoptera</taxon>
        <taxon>Endopterygota</taxon>
        <taxon>Coleoptera</taxon>
        <taxon>Polyphaga</taxon>
        <taxon>Elateriformia</taxon>
        <taxon>Elateroidea</taxon>
        <taxon>Elateridae</taxon>
        <taxon>Agrypninae</taxon>
        <taxon>Pyrophorini</taxon>
        <taxon>Ignelater</taxon>
    </lineage>
</organism>
<protein>
    <submittedName>
        <fullName evidence="2">Uncharacterized protein</fullName>
    </submittedName>
</protein>
<evidence type="ECO:0000313" key="2">
    <source>
        <dbReference type="EMBL" id="KAF2880632.1"/>
    </source>
</evidence>
<name>A0A8K0FXU6_IGNLU</name>
<accession>A0A8K0FXU6</accession>
<dbReference type="Proteomes" id="UP000801492">
    <property type="component" value="Unassembled WGS sequence"/>
</dbReference>
<reference evidence="2" key="1">
    <citation type="submission" date="2019-08" db="EMBL/GenBank/DDBJ databases">
        <title>The genome of the North American firefly Photinus pyralis.</title>
        <authorList>
            <consortium name="Photinus pyralis genome working group"/>
            <person name="Fallon T.R."/>
            <person name="Sander Lower S.E."/>
            <person name="Weng J.-K."/>
        </authorList>
    </citation>
    <scope>NUCLEOTIDE SEQUENCE</scope>
    <source>
        <strain evidence="2">TRF0915ILg1</strain>
        <tissue evidence="2">Whole body</tissue>
    </source>
</reference>
<keyword evidence="3" id="KW-1185">Reference proteome</keyword>
<evidence type="ECO:0000256" key="1">
    <source>
        <dbReference type="SAM" id="MobiDB-lite"/>
    </source>
</evidence>
<dbReference type="EMBL" id="VTPC01090934">
    <property type="protein sequence ID" value="KAF2880632.1"/>
    <property type="molecule type" value="Genomic_DNA"/>
</dbReference>
<proteinExistence type="predicted"/>